<evidence type="ECO:0000313" key="3">
    <source>
        <dbReference type="Proteomes" id="UP000236723"/>
    </source>
</evidence>
<feature type="domain" description="MrfA-like Zn-binding" evidence="1">
    <location>
        <begin position="451"/>
        <end position="548"/>
    </location>
</feature>
<dbReference type="InterPro" id="IPR047721">
    <property type="entry name" value="DrmB"/>
</dbReference>
<dbReference type="Pfam" id="PF09369">
    <property type="entry name" value="MZB"/>
    <property type="match status" value="1"/>
</dbReference>
<protein>
    <recommendedName>
        <fullName evidence="1">MrfA-like Zn-binding domain-containing protein</fullName>
    </recommendedName>
</protein>
<dbReference type="RefSeq" id="WP_235018393.1">
    <property type="nucleotide sequence ID" value="NZ_FNVO01000043.1"/>
</dbReference>
<dbReference type="Proteomes" id="UP000236723">
    <property type="component" value="Unassembled WGS sequence"/>
</dbReference>
<evidence type="ECO:0000313" key="2">
    <source>
        <dbReference type="EMBL" id="SEG94130.1"/>
    </source>
</evidence>
<proteinExistence type="predicted"/>
<name>A0A1H6E8R0_9ACTN</name>
<dbReference type="EMBL" id="FNVO01000043">
    <property type="protein sequence ID" value="SEG94130.1"/>
    <property type="molecule type" value="Genomic_DNA"/>
</dbReference>
<reference evidence="3" key="1">
    <citation type="submission" date="2016-10" db="EMBL/GenBank/DDBJ databases">
        <authorList>
            <person name="Varghese N."/>
            <person name="Submissions S."/>
        </authorList>
    </citation>
    <scope>NUCLEOTIDE SEQUENCE [LARGE SCALE GENOMIC DNA]</scope>
    <source>
        <strain evidence="3">DSM 43163</strain>
    </source>
</reference>
<evidence type="ECO:0000259" key="1">
    <source>
        <dbReference type="Pfam" id="PF09369"/>
    </source>
</evidence>
<organism evidence="2 3">
    <name type="scientific">Thermomonospora echinospora</name>
    <dbReference type="NCBI Taxonomy" id="1992"/>
    <lineage>
        <taxon>Bacteria</taxon>
        <taxon>Bacillati</taxon>
        <taxon>Actinomycetota</taxon>
        <taxon>Actinomycetes</taxon>
        <taxon>Streptosporangiales</taxon>
        <taxon>Thermomonosporaceae</taxon>
        <taxon>Thermomonospora</taxon>
    </lineage>
</organism>
<dbReference type="InterPro" id="IPR018973">
    <property type="entry name" value="MZB"/>
</dbReference>
<gene>
    <name evidence="2" type="ORF">SAMN04489712_14318</name>
</gene>
<keyword evidence="3" id="KW-1185">Reference proteome</keyword>
<sequence length="592" mass="64901">MSTGRPIGGVRRAQLITTYGVGSIVAVNSESFMIAGIDRWPDPEDRGEQLVHEPRLQRQLGVRGFRLPPASDNERRGDVPVVRFPLYQSCPGCNRLAKAGAFGVRRSPAKCKRCDRELVPSRFVICCANGHIDDFPYFNWVHKGSAPTGASEDPHDMKIEASGRSAALRDIIISCSCGKRVSMEGALSKAALKGITSCPGTRPWLGSASSETCGQMPRAMQRGASGVWFSDVRSAISIPPWSEGVQKLIAKHWKSLGKVKALRELVEDMELAEGTPYTVDEIVQAVERRRRIEQGLDDDSEVDLKAEEYEALTKTTVEKSRRQDFVCVPAPEGEVDPSLAIDQVMRVKRLREVRVLQSFTRLAAPSPADDKKRRAPLFSGDDRPDWLPAIEVIGEGVFLRLDTQRLEQWESRSSVIGRTALVDASYRRRFEQQGARPDRGITPRLMLVHTLSHAIINEWSLDCGYPAAALRERLYVSEKMAGILIYTATSDSAGSLGGIVAQVESGDLGGSIRRALDRISWCSSDPLCIESPAGGVDNLNHAACHACVLLPETSCEEFNTLLDRALLVGTPDDQDLGFFGPVLSATTPHGAR</sequence>
<dbReference type="NCBIfam" id="NF038324">
    <property type="entry name" value="DrmB_fam"/>
    <property type="match status" value="1"/>
</dbReference>
<accession>A0A1H6E8R0</accession>
<dbReference type="AlphaFoldDB" id="A0A1H6E8R0"/>